<name>A0A8J8NYU3_HALGN</name>
<evidence type="ECO:0000313" key="2">
    <source>
        <dbReference type="EMBL" id="TNV83144.1"/>
    </source>
</evidence>
<keyword evidence="3" id="KW-1185">Reference proteome</keyword>
<organism evidence="2 3">
    <name type="scientific">Halteria grandinella</name>
    <dbReference type="NCBI Taxonomy" id="5974"/>
    <lineage>
        <taxon>Eukaryota</taxon>
        <taxon>Sar</taxon>
        <taxon>Alveolata</taxon>
        <taxon>Ciliophora</taxon>
        <taxon>Intramacronucleata</taxon>
        <taxon>Spirotrichea</taxon>
        <taxon>Stichotrichia</taxon>
        <taxon>Sporadotrichida</taxon>
        <taxon>Halteriidae</taxon>
        <taxon>Halteria</taxon>
    </lineage>
</organism>
<comment type="caution">
    <text evidence="2">The sequence shown here is derived from an EMBL/GenBank/DDBJ whole genome shotgun (WGS) entry which is preliminary data.</text>
</comment>
<gene>
    <name evidence="2" type="ORF">FGO68_gene16558</name>
</gene>
<feature type="compositionally biased region" description="Basic residues" evidence="1">
    <location>
        <begin position="176"/>
        <end position="188"/>
    </location>
</feature>
<sequence>MNEEVSLQELPGPQKKKREQRKKTKEPPLSSAQTDVDMKGLSISVLPKHQPDPSSTYSSESLALPENQPPKVPQARGGGKKAKQSEPKQSQSQMTTRRGSKKAEEASETHISIENQKAARSVSQAKNVKFNEKDEVKILPQKRAKKSQASINREEEVQKLPFKIDNCKAQVSIQRHKISRRVAHKGAKASRQVSSQRTQRLKGI</sequence>
<feature type="region of interest" description="Disordered" evidence="1">
    <location>
        <begin position="176"/>
        <end position="204"/>
    </location>
</feature>
<proteinExistence type="predicted"/>
<feature type="region of interest" description="Disordered" evidence="1">
    <location>
        <begin position="1"/>
        <end position="124"/>
    </location>
</feature>
<accession>A0A8J8NYU3</accession>
<feature type="compositionally biased region" description="Polar residues" evidence="1">
    <location>
        <begin position="52"/>
        <end position="61"/>
    </location>
</feature>
<dbReference type="EMBL" id="RRYP01004123">
    <property type="protein sequence ID" value="TNV83144.1"/>
    <property type="molecule type" value="Genomic_DNA"/>
</dbReference>
<evidence type="ECO:0000256" key="1">
    <source>
        <dbReference type="SAM" id="MobiDB-lite"/>
    </source>
</evidence>
<dbReference type="AlphaFoldDB" id="A0A8J8NYU3"/>
<dbReference type="Proteomes" id="UP000785679">
    <property type="component" value="Unassembled WGS sequence"/>
</dbReference>
<protein>
    <submittedName>
        <fullName evidence="2">Uncharacterized protein</fullName>
    </submittedName>
</protein>
<feature type="compositionally biased region" description="Polar residues" evidence="1">
    <location>
        <begin position="87"/>
        <end position="97"/>
    </location>
</feature>
<reference evidence="2" key="1">
    <citation type="submission" date="2019-06" db="EMBL/GenBank/DDBJ databases">
        <authorList>
            <person name="Zheng W."/>
        </authorList>
    </citation>
    <scope>NUCLEOTIDE SEQUENCE</scope>
    <source>
        <strain evidence="2">QDHG01</strain>
    </source>
</reference>
<feature type="compositionally biased region" description="Basic residues" evidence="1">
    <location>
        <begin position="14"/>
        <end position="24"/>
    </location>
</feature>
<evidence type="ECO:0000313" key="3">
    <source>
        <dbReference type="Proteomes" id="UP000785679"/>
    </source>
</evidence>